<dbReference type="InterPro" id="IPR036910">
    <property type="entry name" value="HMG_box_dom_sf"/>
</dbReference>
<sequence>MSEQSSNEDHFFQTYQAQQQREKYDFIIETGDKITNDGNKKSQQIAKPNQNIVGLATVPFPPRLSMEDLLKPRNDKCGKMKVPNKFFIYRKWYTKCLVDNNMKIDQTSSISPRISKQWRNESQEVRDHYGDLSKRASELFIKKYGKQGIKRKISKKPKKKIFKKITNKKLPEIQPKIKEENLNSIVTFEPPHQQHQQQHQSHLSNNFTACSFPSVQSEILPLSLCQSLINQSQQESSFDQPSVSSFLQQPSESSYPSTESFSTSQSLEQSFEMGDTYDYYPTNNNMNHTNDVFGAIYLNSGFTGFLENTNVFEGQVNDEPEYSFFNEGQVEQVIEY</sequence>
<name>A0A397GD25_9GLOM</name>
<dbReference type="OrthoDB" id="6247875at2759"/>
<proteinExistence type="predicted"/>
<evidence type="ECO:0000259" key="2">
    <source>
        <dbReference type="Pfam" id="PF00505"/>
    </source>
</evidence>
<dbReference type="SUPFAM" id="SSF47095">
    <property type="entry name" value="HMG-box"/>
    <property type="match status" value="1"/>
</dbReference>
<protein>
    <recommendedName>
        <fullName evidence="2">HMG box domain-containing protein</fullName>
    </recommendedName>
</protein>
<reference evidence="3 4" key="1">
    <citation type="submission" date="2018-08" db="EMBL/GenBank/DDBJ databases">
        <title>Genome and evolution of the arbuscular mycorrhizal fungus Diversispora epigaea (formerly Glomus versiforme) and its bacterial endosymbionts.</title>
        <authorList>
            <person name="Sun X."/>
            <person name="Fei Z."/>
            <person name="Harrison M."/>
        </authorList>
    </citation>
    <scope>NUCLEOTIDE SEQUENCE [LARGE SCALE GENOMIC DNA]</scope>
    <source>
        <strain evidence="3 4">IT104</strain>
    </source>
</reference>
<feature type="region of interest" description="Disordered" evidence="1">
    <location>
        <begin position="239"/>
        <end position="267"/>
    </location>
</feature>
<keyword evidence="4" id="KW-1185">Reference proteome</keyword>
<dbReference type="Gene3D" id="1.10.30.10">
    <property type="entry name" value="High mobility group box domain"/>
    <property type="match status" value="1"/>
</dbReference>
<dbReference type="EMBL" id="PQFF01000504">
    <property type="protein sequence ID" value="RHZ46853.1"/>
    <property type="molecule type" value="Genomic_DNA"/>
</dbReference>
<dbReference type="Pfam" id="PF00505">
    <property type="entry name" value="HMG_box"/>
    <property type="match status" value="1"/>
</dbReference>
<dbReference type="Proteomes" id="UP000266861">
    <property type="component" value="Unassembled WGS sequence"/>
</dbReference>
<dbReference type="AlphaFoldDB" id="A0A397GD25"/>
<accession>A0A397GD25</accession>
<feature type="domain" description="HMG box" evidence="2">
    <location>
        <begin position="83"/>
        <end position="144"/>
    </location>
</feature>
<evidence type="ECO:0000313" key="4">
    <source>
        <dbReference type="Proteomes" id="UP000266861"/>
    </source>
</evidence>
<evidence type="ECO:0000313" key="3">
    <source>
        <dbReference type="EMBL" id="RHZ46853.1"/>
    </source>
</evidence>
<dbReference type="InterPro" id="IPR009071">
    <property type="entry name" value="HMG_box_dom"/>
</dbReference>
<gene>
    <name evidence="3" type="ORF">Glove_606g40</name>
</gene>
<organism evidence="3 4">
    <name type="scientific">Diversispora epigaea</name>
    <dbReference type="NCBI Taxonomy" id="1348612"/>
    <lineage>
        <taxon>Eukaryota</taxon>
        <taxon>Fungi</taxon>
        <taxon>Fungi incertae sedis</taxon>
        <taxon>Mucoromycota</taxon>
        <taxon>Glomeromycotina</taxon>
        <taxon>Glomeromycetes</taxon>
        <taxon>Diversisporales</taxon>
        <taxon>Diversisporaceae</taxon>
        <taxon>Diversispora</taxon>
    </lineage>
</organism>
<feature type="compositionally biased region" description="Low complexity" evidence="1">
    <location>
        <begin position="248"/>
        <end position="267"/>
    </location>
</feature>
<evidence type="ECO:0000256" key="1">
    <source>
        <dbReference type="SAM" id="MobiDB-lite"/>
    </source>
</evidence>
<comment type="caution">
    <text evidence="3">The sequence shown here is derived from an EMBL/GenBank/DDBJ whole genome shotgun (WGS) entry which is preliminary data.</text>
</comment>